<proteinExistence type="predicted"/>
<evidence type="ECO:0000259" key="7">
    <source>
        <dbReference type="Pfam" id="PF00482"/>
    </source>
</evidence>
<evidence type="ECO:0000256" key="3">
    <source>
        <dbReference type="ARBA" id="ARBA00022692"/>
    </source>
</evidence>
<evidence type="ECO:0000256" key="1">
    <source>
        <dbReference type="ARBA" id="ARBA00004651"/>
    </source>
</evidence>
<accession>A0ABQ2CEF9</accession>
<dbReference type="PANTHER" id="PTHR35007">
    <property type="entry name" value="INTEGRAL MEMBRANE PROTEIN-RELATED"/>
    <property type="match status" value="1"/>
</dbReference>
<reference evidence="9" key="1">
    <citation type="journal article" date="2019" name="Int. J. Syst. Evol. Microbiol.">
        <title>The Global Catalogue of Microorganisms (GCM) 10K type strain sequencing project: providing services to taxonomists for standard genome sequencing and annotation.</title>
        <authorList>
            <consortium name="The Broad Institute Genomics Platform"/>
            <consortium name="The Broad Institute Genome Sequencing Center for Infectious Disease"/>
            <person name="Wu L."/>
            <person name="Ma J."/>
        </authorList>
    </citation>
    <scope>NUCLEOTIDE SEQUENCE [LARGE SCALE GENOMIC DNA]</scope>
    <source>
        <strain evidence="9">CGMCC 1.3601</strain>
    </source>
</reference>
<evidence type="ECO:0000256" key="2">
    <source>
        <dbReference type="ARBA" id="ARBA00022475"/>
    </source>
</evidence>
<dbReference type="Pfam" id="PF00482">
    <property type="entry name" value="T2SSF"/>
    <property type="match status" value="1"/>
</dbReference>
<organism evidence="8 9">
    <name type="scientific">Pseudarthrobacter scleromae</name>
    <dbReference type="NCBI Taxonomy" id="158897"/>
    <lineage>
        <taxon>Bacteria</taxon>
        <taxon>Bacillati</taxon>
        <taxon>Actinomycetota</taxon>
        <taxon>Actinomycetes</taxon>
        <taxon>Micrococcales</taxon>
        <taxon>Micrococcaceae</taxon>
        <taxon>Pseudarthrobacter</taxon>
    </lineage>
</organism>
<evidence type="ECO:0000313" key="9">
    <source>
        <dbReference type="Proteomes" id="UP000658754"/>
    </source>
</evidence>
<keyword evidence="9" id="KW-1185">Reference proteome</keyword>
<feature type="transmembrane region" description="Helical" evidence="6">
    <location>
        <begin position="6"/>
        <end position="24"/>
    </location>
</feature>
<feature type="transmembrane region" description="Helical" evidence="6">
    <location>
        <begin position="117"/>
        <end position="137"/>
    </location>
</feature>
<feature type="transmembrane region" description="Helical" evidence="6">
    <location>
        <begin position="91"/>
        <end position="111"/>
    </location>
</feature>
<feature type="transmembrane region" description="Helical" evidence="6">
    <location>
        <begin position="263"/>
        <end position="288"/>
    </location>
</feature>
<keyword evidence="5 6" id="KW-0472">Membrane</keyword>
<dbReference type="EMBL" id="BMKV01000001">
    <property type="protein sequence ID" value="GGI71576.1"/>
    <property type="molecule type" value="Genomic_DNA"/>
</dbReference>
<feature type="domain" description="Type II secretion system protein GspF" evidence="7">
    <location>
        <begin position="155"/>
        <end position="280"/>
    </location>
</feature>
<dbReference type="Proteomes" id="UP000658754">
    <property type="component" value="Unassembled WGS sequence"/>
</dbReference>
<sequence length="292" mass="31988">MTPIAWLLISLVVLPTAYLVWALVGSDRRAILAVQSNLTQGFTQEGGAPIQRTPALLDLSKRFMPTGYEAKLDRWLSLAGRPASLPLDRLIVAKPLLALAGALLGLLMYAGSSTSQVIALGLFLTALLYFLPDLLIYNKGIKRQQEIELELPNTVDQLLISVEAGLGFESAMARAGGYGGGALAQELMRTLQDIQVGRPRQEAYEALAQRSSVEDLRSFVRAIVQADKYGIGIAKVLRTQAKQARTKRRQRAEEKAMKLPVKVLFPLLLCIFPVLFIVLLGPAMINIFEAFT</sequence>
<evidence type="ECO:0000256" key="5">
    <source>
        <dbReference type="ARBA" id="ARBA00023136"/>
    </source>
</evidence>
<comment type="subcellular location">
    <subcellularLocation>
        <location evidence="1">Cell membrane</location>
        <topology evidence="1">Multi-pass membrane protein</topology>
    </subcellularLocation>
</comment>
<evidence type="ECO:0000256" key="6">
    <source>
        <dbReference type="SAM" id="Phobius"/>
    </source>
</evidence>
<keyword evidence="3 6" id="KW-0812">Transmembrane</keyword>
<comment type="caution">
    <text evidence="8">The sequence shown here is derived from an EMBL/GenBank/DDBJ whole genome shotgun (WGS) entry which is preliminary data.</text>
</comment>
<name>A0ABQ2CEF9_9MICC</name>
<dbReference type="RefSeq" id="WP_188727471.1">
    <property type="nucleotide sequence ID" value="NZ_BMKV01000001.1"/>
</dbReference>
<keyword evidence="2" id="KW-1003">Cell membrane</keyword>
<gene>
    <name evidence="8" type="ORF">GCM10007175_05500</name>
</gene>
<evidence type="ECO:0000256" key="4">
    <source>
        <dbReference type="ARBA" id="ARBA00022989"/>
    </source>
</evidence>
<dbReference type="PANTHER" id="PTHR35007:SF2">
    <property type="entry name" value="PILUS ASSEMBLE PROTEIN"/>
    <property type="match status" value="1"/>
</dbReference>
<keyword evidence="4 6" id="KW-1133">Transmembrane helix</keyword>
<protein>
    <submittedName>
        <fullName evidence="8">Type II secretion system protein</fullName>
    </submittedName>
</protein>
<evidence type="ECO:0000313" key="8">
    <source>
        <dbReference type="EMBL" id="GGI71576.1"/>
    </source>
</evidence>
<dbReference type="InterPro" id="IPR018076">
    <property type="entry name" value="T2SS_GspF_dom"/>
</dbReference>